<dbReference type="EMBL" id="BLLK01000075">
    <property type="protein sequence ID" value="GFH61695.1"/>
    <property type="molecule type" value="Genomic_DNA"/>
</dbReference>
<dbReference type="GO" id="GO:0016020">
    <property type="term" value="C:membrane"/>
    <property type="evidence" value="ECO:0007669"/>
    <property type="project" value="InterPro"/>
</dbReference>
<feature type="transmembrane region" description="Helical" evidence="1">
    <location>
        <begin position="337"/>
        <end position="357"/>
    </location>
</feature>
<dbReference type="GO" id="GO:0004888">
    <property type="term" value="F:transmembrane signaling receptor activity"/>
    <property type="evidence" value="ECO:0007669"/>
    <property type="project" value="InterPro"/>
</dbReference>
<dbReference type="InterPro" id="IPR038050">
    <property type="entry name" value="Neuro_actylchol_rec"/>
</dbReference>
<dbReference type="InterPro" id="IPR036734">
    <property type="entry name" value="Neur_chan_lig-bd_sf"/>
</dbReference>
<feature type="transmembrane region" description="Helical" evidence="1">
    <location>
        <begin position="363"/>
        <end position="386"/>
    </location>
</feature>
<comment type="caution">
    <text evidence="2">The sequence shown here is derived from an EMBL/GenBank/DDBJ whole genome shotgun (WGS) entry which is preliminary data.</text>
</comment>
<feature type="transmembrane region" description="Helical" evidence="1">
    <location>
        <begin position="306"/>
        <end position="325"/>
    </location>
</feature>
<accession>A0AAD3DE28</accession>
<dbReference type="AlphaFoldDB" id="A0AAD3DE28"/>
<gene>
    <name evidence="2" type="ORF">CTEN210_18171</name>
</gene>
<evidence type="ECO:0000256" key="1">
    <source>
        <dbReference type="SAM" id="Phobius"/>
    </source>
</evidence>
<dbReference type="Proteomes" id="UP001054902">
    <property type="component" value="Unassembled WGS sequence"/>
</dbReference>
<feature type="transmembrane region" description="Helical" evidence="1">
    <location>
        <begin position="274"/>
        <end position="294"/>
    </location>
</feature>
<dbReference type="InterPro" id="IPR006201">
    <property type="entry name" value="Neur_channel"/>
</dbReference>
<dbReference type="Gene3D" id="2.70.170.10">
    <property type="entry name" value="Neurotransmitter-gated ion-channel ligand-binding domain"/>
    <property type="match status" value="1"/>
</dbReference>
<evidence type="ECO:0008006" key="4">
    <source>
        <dbReference type="Google" id="ProtNLM"/>
    </source>
</evidence>
<dbReference type="Gene3D" id="1.20.58.390">
    <property type="entry name" value="Neurotransmitter-gated ion-channel transmembrane domain"/>
    <property type="match status" value="1"/>
</dbReference>
<keyword evidence="1" id="KW-1133">Transmembrane helix</keyword>
<dbReference type="PANTHER" id="PTHR18945">
    <property type="entry name" value="NEUROTRANSMITTER GATED ION CHANNEL"/>
    <property type="match status" value="1"/>
</dbReference>
<name>A0AAD3DE28_9STRA</name>
<proteinExistence type="predicted"/>
<organism evidence="2 3">
    <name type="scientific">Chaetoceros tenuissimus</name>
    <dbReference type="NCBI Taxonomy" id="426638"/>
    <lineage>
        <taxon>Eukaryota</taxon>
        <taxon>Sar</taxon>
        <taxon>Stramenopiles</taxon>
        <taxon>Ochrophyta</taxon>
        <taxon>Bacillariophyta</taxon>
        <taxon>Coscinodiscophyceae</taxon>
        <taxon>Chaetocerotophycidae</taxon>
        <taxon>Chaetocerotales</taxon>
        <taxon>Chaetocerotaceae</taxon>
        <taxon>Chaetoceros</taxon>
    </lineage>
</organism>
<keyword evidence="3" id="KW-1185">Reference proteome</keyword>
<reference evidence="2 3" key="1">
    <citation type="journal article" date="2021" name="Sci. Rep.">
        <title>The genome of the diatom Chaetoceros tenuissimus carries an ancient integrated fragment of an extant virus.</title>
        <authorList>
            <person name="Hongo Y."/>
            <person name="Kimura K."/>
            <person name="Takaki Y."/>
            <person name="Yoshida Y."/>
            <person name="Baba S."/>
            <person name="Kobayashi G."/>
            <person name="Nagasaki K."/>
            <person name="Hano T."/>
            <person name="Tomaru Y."/>
        </authorList>
    </citation>
    <scope>NUCLEOTIDE SEQUENCE [LARGE SCALE GENOMIC DNA]</scope>
    <source>
        <strain evidence="2 3">NIES-3715</strain>
    </source>
</reference>
<protein>
    <recommendedName>
        <fullName evidence="4">Neurotransmitter-gated ion-channel ligand-binding domain-containing protein</fullName>
    </recommendedName>
</protein>
<keyword evidence="1" id="KW-0812">Transmembrane</keyword>
<evidence type="ECO:0000313" key="3">
    <source>
        <dbReference type="Proteomes" id="UP001054902"/>
    </source>
</evidence>
<dbReference type="GO" id="GO:0005230">
    <property type="term" value="F:extracellular ligand-gated monoatomic ion channel activity"/>
    <property type="evidence" value="ECO:0007669"/>
    <property type="project" value="InterPro"/>
</dbReference>
<evidence type="ECO:0000313" key="2">
    <source>
        <dbReference type="EMBL" id="GFH61695.1"/>
    </source>
</evidence>
<keyword evidence="1" id="KW-0472">Membrane</keyword>
<sequence>MGLRKHNNRKTTRVATPVSEDEATNGHFVYELHNTFTGGTEQQRREVRLSFFVWNINELDIINQRFSVRFNLYASWEEDTQNLVEKMKKLLEKQEKSFEKEESFKKEMLPWDPQLRFTNLFEEDDTDKEEWYRVFAVNNDVSASYDVSLKPCDIENYEGDKVIVMQCKRIKGIFHEGYEMNDFPFDYQHLHIGVTSRWDHTKVALSFDKEKPTQISSQSFISQTFELKAPRLLSYRNDWDEDSLPLLSKAAESATGARYCRAYLALTVQRKPNFVLWNVMAIMTLVGFLSFATYALPPEDLGDRQAAVFTLVLTTVAFKFVTTTMMPEISHLTLVDVVIYSCMFLQALMMICIYISANLSDAYYFDVASAILLFSGWLATLFWFVWKGFSYSGMRKDYIAQCKEKFEIMTGDEKEKMTYEYGRVSNPPTVEHIRIGCDKRVS</sequence>